<dbReference type="AlphaFoldDB" id="A0A8J3C2C1"/>
<comment type="caution">
    <text evidence="2">The sequence shown here is derived from an EMBL/GenBank/DDBJ whole genome shotgun (WGS) entry which is preliminary data.</text>
</comment>
<dbReference type="EMBL" id="BMMX01000016">
    <property type="protein sequence ID" value="GGK99497.1"/>
    <property type="molecule type" value="Genomic_DNA"/>
</dbReference>
<accession>A0A8J3C2C1</accession>
<evidence type="ECO:0000313" key="2">
    <source>
        <dbReference type="EMBL" id="GGK99497.1"/>
    </source>
</evidence>
<gene>
    <name evidence="2" type="ORF">GCM10012284_37420</name>
</gene>
<name>A0A8J3C2C1_9ACTN</name>
<reference evidence="2" key="1">
    <citation type="journal article" date="2014" name="Int. J. Syst. Evol. Microbiol.">
        <title>Complete genome sequence of Corynebacterium casei LMG S-19264T (=DSM 44701T), isolated from a smear-ripened cheese.</title>
        <authorList>
            <consortium name="US DOE Joint Genome Institute (JGI-PGF)"/>
            <person name="Walter F."/>
            <person name="Albersmeier A."/>
            <person name="Kalinowski J."/>
            <person name="Ruckert C."/>
        </authorList>
    </citation>
    <scope>NUCLEOTIDE SEQUENCE</scope>
    <source>
        <strain evidence="2">CGMCC 4.7299</strain>
    </source>
</reference>
<keyword evidence="1" id="KW-0812">Transmembrane</keyword>
<evidence type="ECO:0008006" key="4">
    <source>
        <dbReference type="Google" id="ProtNLM"/>
    </source>
</evidence>
<reference evidence="2" key="2">
    <citation type="submission" date="2020-09" db="EMBL/GenBank/DDBJ databases">
        <authorList>
            <person name="Sun Q."/>
            <person name="Zhou Y."/>
        </authorList>
    </citation>
    <scope>NUCLEOTIDE SEQUENCE</scope>
    <source>
        <strain evidence="2">CGMCC 4.7299</strain>
    </source>
</reference>
<protein>
    <recommendedName>
        <fullName evidence="4">ABC-type branched-chain amino acid transport system, substrate-binding protein</fullName>
    </recommendedName>
</protein>
<dbReference type="Gene3D" id="3.40.50.2300">
    <property type="match status" value="1"/>
</dbReference>
<proteinExistence type="predicted"/>
<keyword evidence="1" id="KW-0472">Membrane</keyword>
<keyword evidence="3" id="KW-1185">Reference proteome</keyword>
<organism evidence="2 3">
    <name type="scientific">Mangrovihabitans endophyticus</name>
    <dbReference type="NCBI Taxonomy" id="1751298"/>
    <lineage>
        <taxon>Bacteria</taxon>
        <taxon>Bacillati</taxon>
        <taxon>Actinomycetota</taxon>
        <taxon>Actinomycetes</taxon>
        <taxon>Micromonosporales</taxon>
        <taxon>Micromonosporaceae</taxon>
        <taxon>Mangrovihabitans</taxon>
    </lineage>
</organism>
<evidence type="ECO:0000313" key="3">
    <source>
        <dbReference type="Proteomes" id="UP000656042"/>
    </source>
</evidence>
<dbReference type="SUPFAM" id="SSF53822">
    <property type="entry name" value="Periplasmic binding protein-like I"/>
    <property type="match status" value="1"/>
</dbReference>
<keyword evidence="1" id="KW-1133">Transmembrane helix</keyword>
<dbReference type="Proteomes" id="UP000656042">
    <property type="component" value="Unassembled WGS sequence"/>
</dbReference>
<sequence length="538" mass="58766">MVQKHFPRRPIKVEPFWQKQSSRIVSGIAGIALFVTAIVVLGYSIRPLLQEDVCDGLPDGVTEADGEKVGYRLCGMPFWAGDDEKGIWENKIYEANRTVRKEDKRGFVTILVVTSLASPDGPESVVPETQGLSGVYAAQREINERGSGPKVRLAVVNTGRGGAKVKEALDEVQDLIDADKNDADKNRVIGAVTSINSTVLAKKELQRLDDVGIVQVSPTMTADGFGSKMHHFFQLVSPNKLQSDAVIHYVVTSANGKVGHLLQVSPGGPDDLYVTSLFDAVQGHLEELKSARIDFQRLAWSQGGNGDLSIACAKRGEYEAVFFGGRYIQFGEFAEDLRDACGRKMPKLIADDSTSRFLMDAKLTRGMRYGIEATIVSRGPLLTCAQLNTLTGKDPSWRRDFADALRDATGRCSDPQSRDDALAGGWTPNAYDAVELLHDPFTYAQVEDPDKMRSQLSVKLEETNGVERGTVSPIHFADRVSDRGVWLYHVPELRTMFAAGRSPAKDSATPVMCYGNSYAEETAPGRCVAPSASSSTRK</sequence>
<feature type="transmembrane region" description="Helical" evidence="1">
    <location>
        <begin position="21"/>
        <end position="45"/>
    </location>
</feature>
<dbReference type="InterPro" id="IPR028082">
    <property type="entry name" value="Peripla_BP_I"/>
</dbReference>
<evidence type="ECO:0000256" key="1">
    <source>
        <dbReference type="SAM" id="Phobius"/>
    </source>
</evidence>